<evidence type="ECO:0000256" key="1">
    <source>
        <dbReference type="ARBA" id="ARBA00022614"/>
    </source>
</evidence>
<dbReference type="RefSeq" id="XP_058975237.1">
    <property type="nucleotide sequence ID" value="XM_059119254.1"/>
</dbReference>
<evidence type="ECO:0000256" key="3">
    <source>
        <dbReference type="SAM" id="Phobius"/>
    </source>
</evidence>
<sequence>MKHLHRITHVRWRLTSSSSSSSSSCRSTNTLSSLFSIPWLHLSSLLLILLSYHQHTQAFCPSKCQCLGGDANSKAFCVNAALEDVPIQLNPETKYINLTLNKIRNIQFTLPFYMKLEILDLSRNIIETLGSKNFEYQTEMRTLNLSHNSVSSLQKDAFKGLSNLLVLDLSYNRIDIVDHTAMNNLTSLVELDLTNNNIMSLEDNTFRNLMSLDILIFKNNQLLDVPANNLRHLQSLKSLDLSDNLVEYIRNDSFEGLRELVTLTVRGNVISELDLSAFEGLITLKHMDIANNNLTMVPTQQLSKLSNLTHLTLSGNRFTHLPAVAFLNLFHLRELHLNRLDFLQRIDSRAFVDNTHLQILHLNNNPLLSDLPMRLFQGNPNIVEVYMQANSLQTLYAAQFPIDQLEKLYLGDNPLQCNCTLFWLWRLVTGNFENGIQGQDMKPGNMMGHHDAGSVAALGAEPNAEGDDDNLIRVAAYVAERKKDVTAKFQNTNPSVASSSGYLKLDAERIGCEVWHDNKRTRKHLAAMTESEITCPAHVVTIVCAVLTCLLVVMTGASIIFYMRFVKRRRKLMHDRSLRSGKSIVNVHDRILPHQPLSAASNGGIAGTLMNGGYPHHTMQPQRTTLSHNMHPMHHQDYHQTLPQVDKLELERYLTAQAIANEYRALKPWELPPVKDSNTYTDEPEHLYEKFDHYDYPDAHSMSKSSNGKLMMGSTTLSSSGGGVGVGGGIGIHGYGGGGTGTMSSSGMSSMGVGSTSSVGGGVGGGTLNSKPHIVYV</sequence>
<keyword evidence="1" id="KW-0433">Leucine-rich repeat</keyword>
<dbReference type="STRING" id="7370.A0A1I8N869"/>
<dbReference type="OrthoDB" id="2190652at2759"/>
<evidence type="ECO:0000313" key="7">
    <source>
        <dbReference type="RefSeq" id="XP_058975238.1"/>
    </source>
</evidence>
<dbReference type="Pfam" id="PF13855">
    <property type="entry name" value="LRR_8"/>
    <property type="match status" value="3"/>
</dbReference>
<dbReference type="VEuPathDB" id="VectorBase:MDOMA2_020426"/>
<dbReference type="Proteomes" id="UP001652621">
    <property type="component" value="Unplaced"/>
</dbReference>
<accession>A0A1I8N869</accession>
<reference evidence="4" key="1">
    <citation type="submission" date="2020-05" db="UniProtKB">
        <authorList>
            <consortium name="EnsemblMetazoa"/>
        </authorList>
    </citation>
    <scope>IDENTIFICATION</scope>
    <source>
        <strain evidence="4">Aabys</strain>
    </source>
</reference>
<proteinExistence type="predicted"/>
<keyword evidence="3" id="KW-0812">Transmembrane</keyword>
<dbReference type="SMART" id="SM00369">
    <property type="entry name" value="LRR_TYP"/>
    <property type="match status" value="8"/>
</dbReference>
<dbReference type="eggNOG" id="KOG0619">
    <property type="taxonomic scope" value="Eukaryota"/>
</dbReference>
<dbReference type="PANTHER" id="PTHR24366">
    <property type="entry name" value="IG(IMMUNOGLOBULIN) AND LRR(LEUCINE RICH REPEAT) DOMAINS"/>
    <property type="match status" value="1"/>
</dbReference>
<gene>
    <name evidence="4" type="primary">101898833</name>
    <name evidence="6 7" type="synonym">LOC101898833</name>
</gene>
<reference evidence="6 7" key="2">
    <citation type="submission" date="2025-05" db="UniProtKB">
        <authorList>
            <consortium name="RefSeq"/>
        </authorList>
    </citation>
    <scope>IDENTIFICATION</scope>
    <source>
        <strain evidence="6 7">Aabys</strain>
        <tissue evidence="6 7">Whole body</tissue>
    </source>
</reference>
<dbReference type="PROSITE" id="PS51257">
    <property type="entry name" value="PROKAR_LIPOPROTEIN"/>
    <property type="match status" value="1"/>
</dbReference>
<dbReference type="InterPro" id="IPR001611">
    <property type="entry name" value="Leu-rich_rpt"/>
</dbReference>
<dbReference type="InterPro" id="IPR003591">
    <property type="entry name" value="Leu-rich_rpt_typical-subtyp"/>
</dbReference>
<organism evidence="4">
    <name type="scientific">Musca domestica</name>
    <name type="common">House fly</name>
    <dbReference type="NCBI Taxonomy" id="7370"/>
    <lineage>
        <taxon>Eukaryota</taxon>
        <taxon>Metazoa</taxon>
        <taxon>Ecdysozoa</taxon>
        <taxon>Arthropoda</taxon>
        <taxon>Hexapoda</taxon>
        <taxon>Insecta</taxon>
        <taxon>Pterygota</taxon>
        <taxon>Neoptera</taxon>
        <taxon>Endopterygota</taxon>
        <taxon>Diptera</taxon>
        <taxon>Brachycera</taxon>
        <taxon>Muscomorpha</taxon>
        <taxon>Muscoidea</taxon>
        <taxon>Muscidae</taxon>
        <taxon>Musca</taxon>
    </lineage>
</organism>
<name>A0A1I8N869_MUSDO</name>
<dbReference type="Gene3D" id="3.80.10.10">
    <property type="entry name" value="Ribonuclease Inhibitor"/>
    <property type="match status" value="2"/>
</dbReference>
<protein>
    <submittedName>
        <fullName evidence="6 7">Uncharacterized protein LOC101898833 isoform X1</fullName>
    </submittedName>
</protein>
<evidence type="ECO:0000256" key="2">
    <source>
        <dbReference type="ARBA" id="ARBA00022737"/>
    </source>
</evidence>
<evidence type="ECO:0000313" key="6">
    <source>
        <dbReference type="RefSeq" id="XP_058975237.1"/>
    </source>
</evidence>
<evidence type="ECO:0000313" key="4">
    <source>
        <dbReference type="EnsemblMetazoa" id="MDOA012577-PA"/>
    </source>
</evidence>
<dbReference type="InterPro" id="IPR032675">
    <property type="entry name" value="LRR_dom_sf"/>
</dbReference>
<dbReference type="PANTHER" id="PTHR24366:SF171">
    <property type="entry name" value="LEUCINE RICH REPEAT NEURONAL 4"/>
    <property type="match status" value="1"/>
</dbReference>
<dbReference type="FunFam" id="3.80.10.10:FF:001159">
    <property type="entry name" value="Fish-lips, isoform C"/>
    <property type="match status" value="1"/>
</dbReference>
<keyword evidence="2" id="KW-0677">Repeat</keyword>
<dbReference type="SUPFAM" id="SSF52058">
    <property type="entry name" value="L domain-like"/>
    <property type="match status" value="1"/>
</dbReference>
<dbReference type="PROSITE" id="PS51450">
    <property type="entry name" value="LRR"/>
    <property type="match status" value="4"/>
</dbReference>
<dbReference type="EnsemblMetazoa" id="MDOA012577-RA">
    <property type="protein sequence ID" value="MDOA012577-PA"/>
    <property type="gene ID" value="MDOA012577"/>
</dbReference>
<evidence type="ECO:0000313" key="5">
    <source>
        <dbReference type="Proteomes" id="UP001652621"/>
    </source>
</evidence>
<dbReference type="AlphaFoldDB" id="A0A1I8N869"/>
<keyword evidence="3" id="KW-1133">Transmembrane helix</keyword>
<feature type="transmembrane region" description="Helical" evidence="3">
    <location>
        <begin position="539"/>
        <end position="563"/>
    </location>
</feature>
<keyword evidence="5" id="KW-1185">Reference proteome</keyword>
<dbReference type="VEuPathDB" id="VectorBase:MDOA012577"/>
<dbReference type="RefSeq" id="XP_058975238.1">
    <property type="nucleotide sequence ID" value="XM_059119255.1"/>
</dbReference>
<keyword evidence="3" id="KW-0472">Membrane</keyword>
<dbReference type="SMART" id="SM00365">
    <property type="entry name" value="LRR_SD22"/>
    <property type="match status" value="4"/>
</dbReference>